<keyword evidence="2" id="KW-1277">Toxin-antitoxin system</keyword>
<keyword evidence="7" id="KW-0689">Ribosomal protein</keyword>
<dbReference type="InterPro" id="IPR016181">
    <property type="entry name" value="Acyl_CoA_acyltransferase"/>
</dbReference>
<dbReference type="RefSeq" id="WP_183819651.1">
    <property type="nucleotide sequence ID" value="NZ_JACHOB010000007.1"/>
</dbReference>
<dbReference type="AlphaFoldDB" id="A0A840I825"/>
<keyword evidence="7" id="KW-0687">Ribonucleoprotein</keyword>
<dbReference type="CDD" id="cd04301">
    <property type="entry name" value="NAT_SF"/>
    <property type="match status" value="1"/>
</dbReference>
<gene>
    <name evidence="7" type="ORF">GGQ59_002808</name>
</gene>
<protein>
    <submittedName>
        <fullName evidence="7">Ribosomal protein S18 acetylase RimI-like enzyme</fullName>
    </submittedName>
</protein>
<dbReference type="EMBL" id="JACHOB010000007">
    <property type="protein sequence ID" value="MBB4660258.1"/>
    <property type="molecule type" value="Genomic_DNA"/>
</dbReference>
<evidence type="ECO:0000256" key="4">
    <source>
        <dbReference type="ARBA" id="ARBA00023315"/>
    </source>
</evidence>
<keyword evidence="4" id="KW-0012">Acyltransferase</keyword>
<evidence type="ECO:0000256" key="3">
    <source>
        <dbReference type="ARBA" id="ARBA00022679"/>
    </source>
</evidence>
<evidence type="ECO:0000256" key="2">
    <source>
        <dbReference type="ARBA" id="ARBA00022649"/>
    </source>
</evidence>
<name>A0A840I825_9PROT</name>
<feature type="domain" description="N-acetyltransferase" evidence="6">
    <location>
        <begin position="8"/>
        <end position="176"/>
    </location>
</feature>
<reference evidence="7 8" key="1">
    <citation type="submission" date="2020-08" db="EMBL/GenBank/DDBJ databases">
        <title>Genomic Encyclopedia of Type Strains, Phase IV (KMG-IV): sequencing the most valuable type-strain genomes for metagenomic binning, comparative biology and taxonomic classification.</title>
        <authorList>
            <person name="Goeker M."/>
        </authorList>
    </citation>
    <scope>NUCLEOTIDE SEQUENCE [LARGE SCALE GENOMIC DNA]</scope>
    <source>
        <strain evidence="7 8">DSM 102850</strain>
    </source>
</reference>
<dbReference type="GO" id="GO:0005840">
    <property type="term" value="C:ribosome"/>
    <property type="evidence" value="ECO:0007669"/>
    <property type="project" value="UniProtKB-KW"/>
</dbReference>
<dbReference type="Proteomes" id="UP000563524">
    <property type="component" value="Unassembled WGS sequence"/>
</dbReference>
<comment type="caution">
    <text evidence="7">The sequence shown here is derived from an EMBL/GenBank/DDBJ whole genome shotgun (WGS) entry which is preliminary data.</text>
</comment>
<dbReference type="PANTHER" id="PTHR36449">
    <property type="entry name" value="ACETYLTRANSFERASE-RELATED"/>
    <property type="match status" value="1"/>
</dbReference>
<evidence type="ECO:0000256" key="5">
    <source>
        <dbReference type="ARBA" id="ARBA00049880"/>
    </source>
</evidence>
<dbReference type="Pfam" id="PF13673">
    <property type="entry name" value="Acetyltransf_10"/>
    <property type="match status" value="1"/>
</dbReference>
<dbReference type="PANTHER" id="PTHR36449:SF1">
    <property type="entry name" value="ACETYLTRANSFERASE"/>
    <property type="match status" value="1"/>
</dbReference>
<keyword evidence="8" id="KW-1185">Reference proteome</keyword>
<dbReference type="InterPro" id="IPR000182">
    <property type="entry name" value="GNAT_dom"/>
</dbReference>
<evidence type="ECO:0000313" key="8">
    <source>
        <dbReference type="Proteomes" id="UP000563524"/>
    </source>
</evidence>
<evidence type="ECO:0000256" key="1">
    <source>
        <dbReference type="ARBA" id="ARBA00022491"/>
    </source>
</evidence>
<proteinExistence type="predicted"/>
<evidence type="ECO:0000259" key="6">
    <source>
        <dbReference type="PROSITE" id="PS51186"/>
    </source>
</evidence>
<keyword evidence="1" id="KW-0678">Repressor</keyword>
<organism evidence="7 8">
    <name type="scientific">Parvularcula dongshanensis</name>
    <dbReference type="NCBI Taxonomy" id="1173995"/>
    <lineage>
        <taxon>Bacteria</taxon>
        <taxon>Pseudomonadati</taxon>
        <taxon>Pseudomonadota</taxon>
        <taxon>Alphaproteobacteria</taxon>
        <taxon>Parvularculales</taxon>
        <taxon>Parvularculaceae</taxon>
        <taxon>Parvularcula</taxon>
    </lineage>
</organism>
<sequence length="184" mass="19977">MPDTDDEVVIRAIKAGDKLTGLSLGDAAFTPLKTFLQKEAKKYQDASLARTYAAFLRSKVVGYITLVCGQVDISENGEPSLPDGNDVQYRYDHYPAVKIARLAVAKDHQGSGLGSALVDLALGVTEANVCPTVGCRFIVVDSKRQSVGFYKKAGFVMIDTPENEERDHPVMFIDMMKAVKAASD</sequence>
<dbReference type="SUPFAM" id="SSF55729">
    <property type="entry name" value="Acyl-CoA N-acyltransferases (Nat)"/>
    <property type="match status" value="1"/>
</dbReference>
<keyword evidence="3" id="KW-0808">Transferase</keyword>
<dbReference type="Gene3D" id="3.40.630.30">
    <property type="match status" value="1"/>
</dbReference>
<dbReference type="PROSITE" id="PS51186">
    <property type="entry name" value="GNAT"/>
    <property type="match status" value="1"/>
</dbReference>
<dbReference type="GO" id="GO:0016747">
    <property type="term" value="F:acyltransferase activity, transferring groups other than amino-acyl groups"/>
    <property type="evidence" value="ECO:0007669"/>
    <property type="project" value="InterPro"/>
</dbReference>
<accession>A0A840I825</accession>
<comment type="catalytic activity">
    <reaction evidence="5">
        <text>glycyl-tRNA(Gly) + acetyl-CoA = N-acetylglycyl-tRNA(Gly) + CoA + H(+)</text>
        <dbReference type="Rhea" id="RHEA:81867"/>
        <dbReference type="Rhea" id="RHEA-COMP:9683"/>
        <dbReference type="Rhea" id="RHEA-COMP:19766"/>
        <dbReference type="ChEBI" id="CHEBI:15378"/>
        <dbReference type="ChEBI" id="CHEBI:57287"/>
        <dbReference type="ChEBI" id="CHEBI:57288"/>
        <dbReference type="ChEBI" id="CHEBI:78522"/>
        <dbReference type="ChEBI" id="CHEBI:232036"/>
    </reaction>
</comment>
<evidence type="ECO:0000313" key="7">
    <source>
        <dbReference type="EMBL" id="MBB4660258.1"/>
    </source>
</evidence>